<keyword evidence="1" id="KW-0812">Transmembrane</keyword>
<proteinExistence type="predicted"/>
<feature type="transmembrane region" description="Helical" evidence="1">
    <location>
        <begin position="346"/>
        <end position="368"/>
    </location>
</feature>
<gene>
    <name evidence="2" type="ORF">GCM10009760_39490</name>
</gene>
<comment type="caution">
    <text evidence="2">The sequence shown here is derived from an EMBL/GenBank/DDBJ whole genome shotgun (WGS) entry which is preliminary data.</text>
</comment>
<dbReference type="Proteomes" id="UP001422759">
    <property type="component" value="Unassembled WGS sequence"/>
</dbReference>
<feature type="transmembrane region" description="Helical" evidence="1">
    <location>
        <begin position="260"/>
        <end position="277"/>
    </location>
</feature>
<evidence type="ECO:0000256" key="1">
    <source>
        <dbReference type="SAM" id="Phobius"/>
    </source>
</evidence>
<name>A0ABN2ZVM9_9ACTN</name>
<feature type="transmembrane region" description="Helical" evidence="1">
    <location>
        <begin position="309"/>
        <end position="334"/>
    </location>
</feature>
<feature type="transmembrane region" description="Helical" evidence="1">
    <location>
        <begin position="148"/>
        <end position="170"/>
    </location>
</feature>
<dbReference type="RefSeq" id="WP_344466829.1">
    <property type="nucleotide sequence ID" value="NZ_BAAANT010000023.1"/>
</dbReference>
<evidence type="ECO:0000313" key="2">
    <source>
        <dbReference type="EMBL" id="GAA2148021.1"/>
    </source>
</evidence>
<keyword evidence="1" id="KW-0472">Membrane</keyword>
<keyword evidence="1" id="KW-1133">Transmembrane helix</keyword>
<feature type="transmembrane region" description="Helical" evidence="1">
    <location>
        <begin position="72"/>
        <end position="94"/>
    </location>
</feature>
<reference evidence="2 3" key="1">
    <citation type="journal article" date="2019" name="Int. J. Syst. Evol. Microbiol.">
        <title>The Global Catalogue of Microorganisms (GCM) 10K type strain sequencing project: providing services to taxonomists for standard genome sequencing and annotation.</title>
        <authorList>
            <consortium name="The Broad Institute Genomics Platform"/>
            <consortium name="The Broad Institute Genome Sequencing Center for Infectious Disease"/>
            <person name="Wu L."/>
            <person name="Ma J."/>
        </authorList>
    </citation>
    <scope>NUCLEOTIDE SEQUENCE [LARGE SCALE GENOMIC DNA]</scope>
    <source>
        <strain evidence="2 3">JCM 14560</strain>
    </source>
</reference>
<accession>A0ABN2ZVM9</accession>
<feature type="transmembrane region" description="Helical" evidence="1">
    <location>
        <begin position="106"/>
        <end position="128"/>
    </location>
</feature>
<dbReference type="EMBL" id="BAAANT010000023">
    <property type="protein sequence ID" value="GAA2148021.1"/>
    <property type="molecule type" value="Genomic_DNA"/>
</dbReference>
<keyword evidence="3" id="KW-1185">Reference proteome</keyword>
<organism evidence="2 3">
    <name type="scientific">Kitasatospora kazusensis</name>
    <dbReference type="NCBI Taxonomy" id="407974"/>
    <lineage>
        <taxon>Bacteria</taxon>
        <taxon>Bacillati</taxon>
        <taxon>Actinomycetota</taxon>
        <taxon>Actinomycetes</taxon>
        <taxon>Kitasatosporales</taxon>
        <taxon>Streptomycetaceae</taxon>
        <taxon>Kitasatospora</taxon>
    </lineage>
</organism>
<protein>
    <submittedName>
        <fullName evidence="2">Uncharacterized protein</fullName>
    </submittedName>
</protein>
<evidence type="ECO:0000313" key="3">
    <source>
        <dbReference type="Proteomes" id="UP001422759"/>
    </source>
</evidence>
<sequence length="741" mass="80170">MQLPSARITLVRGRLLALCLLVVALGNPWFQRTVRPERASDPTDAWLRQILAVPGWHPTLAMPRPVAPVFDWTADVGLLVLLGSVVLLVPYLVLGAAPGPARWAAALGTGVLAGVLSDLASLAVVLRFGHLGLSADSLLQQTVYPSAAFGALLGLATGIAFAVPPTGAVARPARPRTRERSPAIAQQHAGPAELGSVPGDVTRYLCAAAYLDPAFADQVVEELLADEFGAVAPSPGVDLVPVARHCLTARLLRHRRDRRLALVLGTLLLIAPLWLLLCRPALALLGRAGRDRSRYRATRGRDHSDSTTVFWRVGATGLTLFLTATLIAVLLTAPSLPGPVRWLTGSYLYGIPALAAVIAGVAYAYLVVLRHEADTDARLRSGLRRAVFSPGAVPKPAPADPWIEERLAVIADTQQGNVTVYSGYTPFLGYTNPEFSRRLSVPLLPPVRPHDRRNRTVQEFDTWQLLTRIRERLTALAAAPDGHDGTALAGLLLEDRVFVNGATLKGDGRFLSGDRLTPATRLTADQVREIALHPTGTVRHYLAAHLPLWGDDVVPSMFLHLSTTGRTLHIDCTAHGLGPVHRRYHQVDSLPAHSTDERRRRLLLAALQETGRALFGAPAAAGRHRTAEKRRSERLLREHLAFEEDPAFDYGARSSVRTAALSPDYQNYFQVVDANRILSALYRHMLAAIRDFLDEHGVDTVDFRAQQQTILNNGILQQGGVSHVGNQAVGTGAVATQTAQS</sequence>